<protein>
    <submittedName>
        <fullName evidence="1">Uncharacterized protein</fullName>
    </submittedName>
</protein>
<accession>A0ACB8TS41</accession>
<sequence>MANVATMGPPPSPKEPRRSGRRSVPSHSMSKSPGGSPTSESAPKSKDSTQRQSLSTNGNLNRSKRAKNEDVDVTLEEIHKNGITNATNGRSKRKGKEKEKEKTALTVEVPADEDPAKVDVSVEEEGELQEEEEEEQGVTRCICHEAGMDGSESGEFMVECDKCHAWQHGNCMGYATIADAPADYFCEKCRPDLWQDLILKYAKRIRQNSAASGRNVSRNSRSHSPNYSLKQPPKRRNTMNSRDAAYEQQIQALIESTAAEADAAKAAVTSPKALTVVIPESKGPPDVQVEPEIVSASRRKRKRPEDDAVTSKRPRSASIVSDRTHIASANPVVEPSPITTKPAAPPPPTTNPTTTKTTGGRAKRGGARKAQAHLQDVASGDCDEAANTASVRRQMNSRSKASASHEHGSRRTHANGVNGVTSHNSAATSSRNYHSSHGYNVSQQPLYTSWHLPDYLSHLEPMLPTNVPRPLEVRGFSAMPNGSDVSDRTTERGVKVKWPSKRMSVGDMNKRVRSLVEWVGREQASAMERSRRREAVENGLRENRAARLEGVREGEEDASRPNRTDSSTVPLNGASTESPQDLRTLSVNGHSSSFLDGPGSDSGAATMKMMEELMEELISFQERFGPGAKFKERERRTVAVAS</sequence>
<dbReference type="Proteomes" id="UP001055072">
    <property type="component" value="Unassembled WGS sequence"/>
</dbReference>
<dbReference type="EMBL" id="MU274937">
    <property type="protein sequence ID" value="KAI0084882.1"/>
    <property type="molecule type" value="Genomic_DNA"/>
</dbReference>
<name>A0ACB8TS41_9APHY</name>
<comment type="caution">
    <text evidence="1">The sequence shown here is derived from an EMBL/GenBank/DDBJ whole genome shotgun (WGS) entry which is preliminary data.</text>
</comment>
<evidence type="ECO:0000313" key="1">
    <source>
        <dbReference type="EMBL" id="KAI0084882.1"/>
    </source>
</evidence>
<evidence type="ECO:0000313" key="2">
    <source>
        <dbReference type="Proteomes" id="UP001055072"/>
    </source>
</evidence>
<organism evidence="1 2">
    <name type="scientific">Irpex rosettiformis</name>
    <dbReference type="NCBI Taxonomy" id="378272"/>
    <lineage>
        <taxon>Eukaryota</taxon>
        <taxon>Fungi</taxon>
        <taxon>Dikarya</taxon>
        <taxon>Basidiomycota</taxon>
        <taxon>Agaricomycotina</taxon>
        <taxon>Agaricomycetes</taxon>
        <taxon>Polyporales</taxon>
        <taxon>Irpicaceae</taxon>
        <taxon>Irpex</taxon>
    </lineage>
</organism>
<gene>
    <name evidence="1" type="ORF">BDY19DRAFT_987305</name>
</gene>
<proteinExistence type="predicted"/>
<keyword evidence="2" id="KW-1185">Reference proteome</keyword>
<reference evidence="1" key="1">
    <citation type="journal article" date="2021" name="Environ. Microbiol.">
        <title>Gene family expansions and transcriptome signatures uncover fungal adaptations to wood decay.</title>
        <authorList>
            <person name="Hage H."/>
            <person name="Miyauchi S."/>
            <person name="Viragh M."/>
            <person name="Drula E."/>
            <person name="Min B."/>
            <person name="Chaduli D."/>
            <person name="Navarro D."/>
            <person name="Favel A."/>
            <person name="Norest M."/>
            <person name="Lesage-Meessen L."/>
            <person name="Balint B."/>
            <person name="Merenyi Z."/>
            <person name="de Eugenio L."/>
            <person name="Morin E."/>
            <person name="Martinez A.T."/>
            <person name="Baldrian P."/>
            <person name="Stursova M."/>
            <person name="Martinez M.J."/>
            <person name="Novotny C."/>
            <person name="Magnuson J.K."/>
            <person name="Spatafora J.W."/>
            <person name="Maurice S."/>
            <person name="Pangilinan J."/>
            <person name="Andreopoulos W."/>
            <person name="LaButti K."/>
            <person name="Hundley H."/>
            <person name="Na H."/>
            <person name="Kuo A."/>
            <person name="Barry K."/>
            <person name="Lipzen A."/>
            <person name="Henrissat B."/>
            <person name="Riley R."/>
            <person name="Ahrendt S."/>
            <person name="Nagy L.G."/>
            <person name="Grigoriev I.V."/>
            <person name="Martin F."/>
            <person name="Rosso M.N."/>
        </authorList>
    </citation>
    <scope>NUCLEOTIDE SEQUENCE</scope>
    <source>
        <strain evidence="1">CBS 384.51</strain>
    </source>
</reference>